<organism evidence="2 3">
    <name type="scientific">Paramarasmius palmivorus</name>
    <dbReference type="NCBI Taxonomy" id="297713"/>
    <lineage>
        <taxon>Eukaryota</taxon>
        <taxon>Fungi</taxon>
        <taxon>Dikarya</taxon>
        <taxon>Basidiomycota</taxon>
        <taxon>Agaricomycotina</taxon>
        <taxon>Agaricomycetes</taxon>
        <taxon>Agaricomycetidae</taxon>
        <taxon>Agaricales</taxon>
        <taxon>Marasmiineae</taxon>
        <taxon>Marasmiaceae</taxon>
        <taxon>Paramarasmius</taxon>
    </lineage>
</organism>
<comment type="caution">
    <text evidence="2">The sequence shown here is derived from an EMBL/GenBank/DDBJ whole genome shotgun (WGS) entry which is preliminary data.</text>
</comment>
<evidence type="ECO:0000313" key="3">
    <source>
        <dbReference type="Proteomes" id="UP001383192"/>
    </source>
</evidence>
<feature type="compositionally biased region" description="Low complexity" evidence="1">
    <location>
        <begin position="266"/>
        <end position="281"/>
    </location>
</feature>
<feature type="compositionally biased region" description="Basic and acidic residues" evidence="1">
    <location>
        <begin position="44"/>
        <end position="60"/>
    </location>
</feature>
<evidence type="ECO:0000256" key="1">
    <source>
        <dbReference type="SAM" id="MobiDB-lite"/>
    </source>
</evidence>
<gene>
    <name evidence="2" type="ORF">VNI00_003533</name>
</gene>
<accession>A0AAW0DRP6</accession>
<dbReference type="AlphaFoldDB" id="A0AAW0DRP6"/>
<feature type="compositionally biased region" description="Low complexity" evidence="1">
    <location>
        <begin position="315"/>
        <end position="326"/>
    </location>
</feature>
<reference evidence="2 3" key="1">
    <citation type="submission" date="2024-01" db="EMBL/GenBank/DDBJ databases">
        <title>A draft genome for a cacao thread blight-causing isolate of Paramarasmius palmivorus.</title>
        <authorList>
            <person name="Baruah I.K."/>
            <person name="Bukari Y."/>
            <person name="Amoako-Attah I."/>
            <person name="Meinhardt L.W."/>
            <person name="Bailey B.A."/>
            <person name="Cohen S.P."/>
        </authorList>
    </citation>
    <scope>NUCLEOTIDE SEQUENCE [LARGE SCALE GENOMIC DNA]</scope>
    <source>
        <strain evidence="2 3">GH-12</strain>
    </source>
</reference>
<keyword evidence="3" id="KW-1185">Reference proteome</keyword>
<dbReference type="EMBL" id="JAYKXP010000009">
    <property type="protein sequence ID" value="KAK7054339.1"/>
    <property type="molecule type" value="Genomic_DNA"/>
</dbReference>
<dbReference type="Proteomes" id="UP001383192">
    <property type="component" value="Unassembled WGS sequence"/>
</dbReference>
<feature type="compositionally biased region" description="Polar residues" evidence="1">
    <location>
        <begin position="292"/>
        <end position="305"/>
    </location>
</feature>
<sequence length="409" mass="43970">MGRWTQYDEDEYRLPPGVRRTGYDADTGVYSFSNGTKSRPHARYTLETRDTSAKTPKPEDLESVTDCFENAKPYNPTKFPRVAQLIDNALGATQGIVQKLTHIGSRSSAEHGDSSPKPTSDKVSPQDLITEKPPRPPTPQLPKLRSSIRPHVRSQSSSTRKPAAEALKQQGAALSRSASTPPSVQRLPVPTTSGTKDNTLSRSGSNSIEPSRQRRVALPQKPPEASAKTDSGLSRSKSLPATPPARPSTPRPKDSPSVTKTHRKSTPVSKSASVVTVSTSTSDDDKKRRRQTMPTASSTSSSRPEANSEKDMMTSSGLKSPSLSSSNPAHKRSRSHSSAVAKPAGSNSDVLSLHSRRATVQSPPTRSKTPISATMTPKPVKSSDSRRTTAGHMETRGRALAEILAKKSS</sequence>
<feature type="compositionally biased region" description="Pro residues" evidence="1">
    <location>
        <begin position="241"/>
        <end position="250"/>
    </location>
</feature>
<feature type="compositionally biased region" description="Polar residues" evidence="1">
    <location>
        <begin position="358"/>
        <end position="375"/>
    </location>
</feature>
<feature type="compositionally biased region" description="Polar residues" evidence="1">
    <location>
        <begin position="190"/>
        <end position="210"/>
    </location>
</feature>
<feature type="compositionally biased region" description="Basic and acidic residues" evidence="1">
    <location>
        <begin position="381"/>
        <end position="395"/>
    </location>
</feature>
<evidence type="ECO:0000313" key="2">
    <source>
        <dbReference type="EMBL" id="KAK7054339.1"/>
    </source>
</evidence>
<feature type="region of interest" description="Disordered" evidence="1">
    <location>
        <begin position="101"/>
        <end position="395"/>
    </location>
</feature>
<protein>
    <submittedName>
        <fullName evidence="2">Uncharacterized protein</fullName>
    </submittedName>
</protein>
<proteinExistence type="predicted"/>
<name>A0AAW0DRP6_9AGAR</name>
<feature type="compositionally biased region" description="Polar residues" evidence="1">
    <location>
        <begin position="228"/>
        <end position="237"/>
    </location>
</feature>
<feature type="region of interest" description="Disordered" evidence="1">
    <location>
        <begin position="31"/>
        <end position="63"/>
    </location>
</feature>